<dbReference type="InterPro" id="IPR036249">
    <property type="entry name" value="Thioredoxin-like_sf"/>
</dbReference>
<proteinExistence type="predicted"/>
<feature type="domain" description="DSBA-like thioredoxin" evidence="1">
    <location>
        <begin position="6"/>
        <end position="208"/>
    </location>
</feature>
<protein>
    <submittedName>
        <fullName evidence="2">DsbA family oxidoreductase</fullName>
    </submittedName>
</protein>
<evidence type="ECO:0000313" key="2">
    <source>
        <dbReference type="EMBL" id="RAK56690.1"/>
    </source>
</evidence>
<dbReference type="RefSeq" id="WP_111513041.1">
    <property type="nucleotide sequence ID" value="NZ_QFYR01000001.1"/>
</dbReference>
<organism evidence="2 3">
    <name type="scientific">Phenylobacterium deserti</name>
    <dbReference type="NCBI Taxonomy" id="1914756"/>
    <lineage>
        <taxon>Bacteria</taxon>
        <taxon>Pseudomonadati</taxon>
        <taxon>Pseudomonadota</taxon>
        <taxon>Alphaproteobacteria</taxon>
        <taxon>Caulobacterales</taxon>
        <taxon>Caulobacteraceae</taxon>
        <taxon>Phenylobacterium</taxon>
    </lineage>
</organism>
<sequence length="220" mass="24130">MTQTMTIDIVSDVSCPWCVIGVGGLEEALRRVGDDVQAEIRFQPFELNPDMPAGGENIVEHIGRKYGSTPEQSAKNREMIRARAAEVGFVMAMSDQSRIYNTFDAHRLLHWAGLKGEQRALKHALFTAYFTDGKDPGASDALVEAAAVARLDPTEARQVLDTGRYADEVRQAERFWREAGISAVPAFIINDKYLISGGQPADAFERALRTIAQEGGAQSS</sequence>
<dbReference type="Proteomes" id="UP000249725">
    <property type="component" value="Unassembled WGS sequence"/>
</dbReference>
<dbReference type="GO" id="GO:0016491">
    <property type="term" value="F:oxidoreductase activity"/>
    <property type="evidence" value="ECO:0007669"/>
    <property type="project" value="InterPro"/>
</dbReference>
<evidence type="ECO:0000313" key="3">
    <source>
        <dbReference type="Proteomes" id="UP000249725"/>
    </source>
</evidence>
<dbReference type="OrthoDB" id="9799122at2"/>
<dbReference type="PANTHER" id="PTHR13887">
    <property type="entry name" value="GLUTATHIONE S-TRANSFERASE KAPPA"/>
    <property type="match status" value="1"/>
</dbReference>
<dbReference type="CDD" id="cd03024">
    <property type="entry name" value="DsbA_FrnE"/>
    <property type="match status" value="1"/>
</dbReference>
<gene>
    <name evidence="2" type="ORF">DJ018_01545</name>
</gene>
<dbReference type="Gene3D" id="3.40.30.10">
    <property type="entry name" value="Glutaredoxin"/>
    <property type="match status" value="1"/>
</dbReference>
<dbReference type="SUPFAM" id="SSF52833">
    <property type="entry name" value="Thioredoxin-like"/>
    <property type="match status" value="1"/>
</dbReference>
<dbReference type="InterPro" id="IPR001853">
    <property type="entry name" value="DSBA-like_thioredoxin_dom"/>
</dbReference>
<dbReference type="PANTHER" id="PTHR13887:SF41">
    <property type="entry name" value="THIOREDOXIN SUPERFAMILY PROTEIN"/>
    <property type="match status" value="1"/>
</dbReference>
<dbReference type="EMBL" id="QFYR01000001">
    <property type="protein sequence ID" value="RAK56690.1"/>
    <property type="molecule type" value="Genomic_DNA"/>
</dbReference>
<dbReference type="AlphaFoldDB" id="A0A328AP13"/>
<name>A0A328AP13_9CAUL</name>
<comment type="caution">
    <text evidence="2">The sequence shown here is derived from an EMBL/GenBank/DDBJ whole genome shotgun (WGS) entry which is preliminary data.</text>
</comment>
<reference evidence="3" key="1">
    <citation type="submission" date="2018-05" db="EMBL/GenBank/DDBJ databases">
        <authorList>
            <person name="Li X."/>
        </authorList>
    </citation>
    <scope>NUCLEOTIDE SEQUENCE [LARGE SCALE GENOMIC DNA]</scope>
    <source>
        <strain evidence="3">YIM 73061</strain>
    </source>
</reference>
<dbReference type="Pfam" id="PF01323">
    <property type="entry name" value="DSBA"/>
    <property type="match status" value="1"/>
</dbReference>
<accession>A0A328AP13</accession>
<keyword evidence="3" id="KW-1185">Reference proteome</keyword>
<evidence type="ECO:0000259" key="1">
    <source>
        <dbReference type="Pfam" id="PF01323"/>
    </source>
</evidence>